<protein>
    <submittedName>
        <fullName evidence="2">Uncharacterized protein</fullName>
    </submittedName>
</protein>
<keyword evidence="1" id="KW-0812">Transmembrane</keyword>
<feature type="transmembrane region" description="Helical" evidence="1">
    <location>
        <begin position="36"/>
        <end position="58"/>
    </location>
</feature>
<dbReference type="OrthoDB" id="6371106at2"/>
<gene>
    <name evidence="2" type="ORF">E5Q11_09920</name>
</gene>
<dbReference type="EMBL" id="SRPF01000002">
    <property type="protein sequence ID" value="TGN40564.1"/>
    <property type="molecule type" value="Genomic_DNA"/>
</dbReference>
<evidence type="ECO:0000313" key="2">
    <source>
        <dbReference type="EMBL" id="TGN40564.1"/>
    </source>
</evidence>
<accession>A0A4Z1BE05</accession>
<proteinExistence type="predicted"/>
<reference evidence="2 3" key="1">
    <citation type="submission" date="2019-04" db="EMBL/GenBank/DDBJ databases">
        <authorList>
            <person name="Park S."/>
            <person name="Yoon J.-H."/>
        </authorList>
    </citation>
    <scope>NUCLEOTIDE SEQUENCE [LARGE SCALE GENOMIC DNA]</scope>
    <source>
        <strain evidence="2 3">HJM-18</strain>
    </source>
</reference>
<evidence type="ECO:0000256" key="1">
    <source>
        <dbReference type="SAM" id="Phobius"/>
    </source>
</evidence>
<keyword evidence="3" id="KW-1185">Reference proteome</keyword>
<evidence type="ECO:0000313" key="3">
    <source>
        <dbReference type="Proteomes" id="UP000298325"/>
    </source>
</evidence>
<dbReference type="AlphaFoldDB" id="A0A4Z1BE05"/>
<dbReference type="RefSeq" id="WP_135803226.1">
    <property type="nucleotide sequence ID" value="NZ_SRPF01000002.1"/>
</dbReference>
<feature type="transmembrane region" description="Helical" evidence="1">
    <location>
        <begin position="12"/>
        <end position="30"/>
    </location>
</feature>
<name>A0A4Z1BE05_9GAMM</name>
<comment type="caution">
    <text evidence="2">The sequence shown here is derived from an EMBL/GenBank/DDBJ whole genome shotgun (WGS) entry which is preliminary data.</text>
</comment>
<organism evidence="2 3">
    <name type="scientific">Marinobacter confluentis</name>
    <dbReference type="NCBI Taxonomy" id="1697557"/>
    <lineage>
        <taxon>Bacteria</taxon>
        <taxon>Pseudomonadati</taxon>
        <taxon>Pseudomonadota</taxon>
        <taxon>Gammaproteobacteria</taxon>
        <taxon>Pseudomonadales</taxon>
        <taxon>Marinobacteraceae</taxon>
        <taxon>Marinobacter</taxon>
    </lineage>
</organism>
<sequence length="71" mass="7669">MEKLLGFANTALLLATLALIVTVLVSYPFAAQFNMSIQIAAHIGTLLFATAIKLSYILRLVSLKSLGRPVH</sequence>
<keyword evidence="1" id="KW-1133">Transmembrane helix</keyword>
<dbReference type="Proteomes" id="UP000298325">
    <property type="component" value="Unassembled WGS sequence"/>
</dbReference>
<keyword evidence="1" id="KW-0472">Membrane</keyword>